<dbReference type="Pfam" id="PF22191">
    <property type="entry name" value="IBR_1"/>
    <property type="match status" value="1"/>
</dbReference>
<keyword evidence="6" id="KW-0863">Zinc-finger</keyword>
<evidence type="ECO:0000256" key="2">
    <source>
        <dbReference type="ARBA" id="ARBA00012251"/>
    </source>
</evidence>
<dbReference type="EMBL" id="CAMPGE010009232">
    <property type="protein sequence ID" value="CAI2368105.1"/>
    <property type="molecule type" value="Genomic_DNA"/>
</dbReference>
<dbReference type="GO" id="GO:0008270">
    <property type="term" value="F:zinc ion binding"/>
    <property type="evidence" value="ECO:0007669"/>
    <property type="project" value="UniProtKB-KW"/>
</dbReference>
<feature type="domain" description="RING-type" evidence="9">
    <location>
        <begin position="1"/>
        <end position="189"/>
    </location>
</feature>
<evidence type="ECO:0000313" key="10">
    <source>
        <dbReference type="EMBL" id="CAI2368105.1"/>
    </source>
</evidence>
<evidence type="ECO:0000256" key="1">
    <source>
        <dbReference type="ARBA" id="ARBA00001798"/>
    </source>
</evidence>
<dbReference type="PANTHER" id="PTHR11685">
    <property type="entry name" value="RBR FAMILY RING FINGER AND IBR DOMAIN-CONTAINING"/>
    <property type="match status" value="1"/>
</dbReference>
<dbReference type="AlphaFoldDB" id="A0AAD1UJI6"/>
<dbReference type="InterPro" id="IPR044066">
    <property type="entry name" value="TRIAD_supradom"/>
</dbReference>
<dbReference type="SMART" id="SM00647">
    <property type="entry name" value="IBR"/>
    <property type="match status" value="2"/>
</dbReference>
<accession>A0AAD1UJI6</accession>
<dbReference type="GO" id="GO:0061630">
    <property type="term" value="F:ubiquitin protein ligase activity"/>
    <property type="evidence" value="ECO:0007669"/>
    <property type="project" value="UniProtKB-EC"/>
</dbReference>
<dbReference type="Gene3D" id="1.20.120.1750">
    <property type="match status" value="1"/>
</dbReference>
<dbReference type="Gene3D" id="3.30.40.10">
    <property type="entry name" value="Zinc/RING finger domain, C3HC4 (zinc finger)"/>
    <property type="match status" value="1"/>
</dbReference>
<name>A0AAD1UJI6_EUPCR</name>
<reference evidence="10" key="1">
    <citation type="submission" date="2023-07" db="EMBL/GenBank/DDBJ databases">
        <authorList>
            <consortium name="AG Swart"/>
            <person name="Singh M."/>
            <person name="Singh A."/>
            <person name="Seah K."/>
            <person name="Emmerich C."/>
        </authorList>
    </citation>
    <scope>NUCLEOTIDE SEQUENCE</scope>
    <source>
        <strain evidence="10">DP1</strain>
    </source>
</reference>
<dbReference type="CDD" id="cd20335">
    <property type="entry name" value="BRcat_RBR"/>
    <property type="match status" value="1"/>
</dbReference>
<evidence type="ECO:0000313" key="11">
    <source>
        <dbReference type="Proteomes" id="UP001295684"/>
    </source>
</evidence>
<comment type="caution">
    <text evidence="10">The sequence shown here is derived from an EMBL/GenBank/DDBJ whole genome shotgun (WGS) entry which is preliminary data.</text>
</comment>
<evidence type="ECO:0000259" key="9">
    <source>
        <dbReference type="PROSITE" id="PS51873"/>
    </source>
</evidence>
<keyword evidence="8" id="KW-0862">Zinc</keyword>
<keyword evidence="3" id="KW-0808">Transferase</keyword>
<evidence type="ECO:0000256" key="3">
    <source>
        <dbReference type="ARBA" id="ARBA00022679"/>
    </source>
</evidence>
<dbReference type="Pfam" id="PF01485">
    <property type="entry name" value="IBR"/>
    <property type="match status" value="1"/>
</dbReference>
<comment type="catalytic activity">
    <reaction evidence="1">
        <text>[E2 ubiquitin-conjugating enzyme]-S-ubiquitinyl-L-cysteine + [acceptor protein]-L-lysine = [E2 ubiquitin-conjugating enzyme]-L-cysteine + [acceptor protein]-N(6)-ubiquitinyl-L-lysine.</text>
        <dbReference type="EC" id="2.3.2.31"/>
    </reaction>
</comment>
<dbReference type="InterPro" id="IPR031127">
    <property type="entry name" value="E3_UB_ligase_RBR"/>
</dbReference>
<sequence length="189" mass="22150">MKDLALIECGHMFHTECLQVYIKLQIDSKFLPVKCPLQECRKQIPDTDIRSLIELEFHQKLERFQLELFVEQNSTFYHFCPSPDCTNVIEWDAGKGPSKLECPVCAQTHCLRCKTNWHEGFTCEEFFKIKEANPDDMTFYSLAKESKLQQCTQCKFWVQKTEGCDHITCRCKYEFCYICGGKHQECGCN</sequence>
<gene>
    <name evidence="10" type="ORF">ECRASSUSDP1_LOCUS9394</name>
</gene>
<keyword evidence="5" id="KW-0677">Repeat</keyword>
<dbReference type="PROSITE" id="PS51873">
    <property type="entry name" value="TRIAD"/>
    <property type="match status" value="1"/>
</dbReference>
<evidence type="ECO:0000256" key="8">
    <source>
        <dbReference type="ARBA" id="ARBA00022833"/>
    </source>
</evidence>
<organism evidence="10 11">
    <name type="scientific">Euplotes crassus</name>
    <dbReference type="NCBI Taxonomy" id="5936"/>
    <lineage>
        <taxon>Eukaryota</taxon>
        <taxon>Sar</taxon>
        <taxon>Alveolata</taxon>
        <taxon>Ciliophora</taxon>
        <taxon>Intramacronucleata</taxon>
        <taxon>Spirotrichea</taxon>
        <taxon>Hypotrichia</taxon>
        <taxon>Euplotida</taxon>
        <taxon>Euplotidae</taxon>
        <taxon>Moneuplotes</taxon>
    </lineage>
</organism>
<evidence type="ECO:0000256" key="6">
    <source>
        <dbReference type="ARBA" id="ARBA00022771"/>
    </source>
</evidence>
<evidence type="ECO:0000256" key="5">
    <source>
        <dbReference type="ARBA" id="ARBA00022737"/>
    </source>
</evidence>
<dbReference type="InterPro" id="IPR013083">
    <property type="entry name" value="Znf_RING/FYVE/PHD"/>
</dbReference>
<dbReference type="SUPFAM" id="SSF57850">
    <property type="entry name" value="RING/U-box"/>
    <property type="match status" value="3"/>
</dbReference>
<evidence type="ECO:0000256" key="4">
    <source>
        <dbReference type="ARBA" id="ARBA00022723"/>
    </source>
</evidence>
<keyword evidence="11" id="KW-1185">Reference proteome</keyword>
<protein>
    <recommendedName>
        <fullName evidence="2">RBR-type E3 ubiquitin transferase</fullName>
        <ecNumber evidence="2">2.3.2.31</ecNumber>
    </recommendedName>
</protein>
<dbReference type="EC" id="2.3.2.31" evidence="2"/>
<dbReference type="InterPro" id="IPR002867">
    <property type="entry name" value="IBR_dom"/>
</dbReference>
<dbReference type="CDD" id="cd22584">
    <property type="entry name" value="Rcat_RBR_unk"/>
    <property type="match status" value="1"/>
</dbReference>
<proteinExistence type="predicted"/>
<evidence type="ECO:0000256" key="7">
    <source>
        <dbReference type="ARBA" id="ARBA00022786"/>
    </source>
</evidence>
<keyword evidence="4" id="KW-0479">Metal-binding</keyword>
<dbReference type="Proteomes" id="UP001295684">
    <property type="component" value="Unassembled WGS sequence"/>
</dbReference>
<dbReference type="GO" id="GO:0016567">
    <property type="term" value="P:protein ubiquitination"/>
    <property type="evidence" value="ECO:0007669"/>
    <property type="project" value="InterPro"/>
</dbReference>
<keyword evidence="7" id="KW-0833">Ubl conjugation pathway</keyword>